<feature type="transmembrane region" description="Helical" evidence="8">
    <location>
        <begin position="250"/>
        <end position="271"/>
    </location>
</feature>
<evidence type="ECO:0000256" key="4">
    <source>
        <dbReference type="ARBA" id="ARBA00022475"/>
    </source>
</evidence>
<dbReference type="InterPro" id="IPR037294">
    <property type="entry name" value="ABC_BtuC-like"/>
</dbReference>
<evidence type="ECO:0000256" key="8">
    <source>
        <dbReference type="SAM" id="Phobius"/>
    </source>
</evidence>
<comment type="similarity">
    <text evidence="2">Belongs to the binding-protein-dependent transport system permease family. FecCD subfamily.</text>
</comment>
<dbReference type="HOGENOM" id="CLU_013016_0_3_5"/>
<dbReference type="Gene3D" id="1.10.3470.10">
    <property type="entry name" value="ABC transporter involved in vitamin B12 uptake, BtuC"/>
    <property type="match status" value="1"/>
</dbReference>
<evidence type="ECO:0000256" key="3">
    <source>
        <dbReference type="ARBA" id="ARBA00022448"/>
    </source>
</evidence>
<dbReference type="RefSeq" id="WP_010919075.1">
    <property type="nucleotide sequence ID" value="NC_011916.1"/>
</dbReference>
<feature type="transmembrane region" description="Helical" evidence="8">
    <location>
        <begin position="133"/>
        <end position="151"/>
    </location>
</feature>
<protein>
    <submittedName>
        <fullName evidence="9">FecCD-family transporter protein</fullName>
    </submittedName>
</protein>
<dbReference type="AlphaFoldDB" id="A0A0H3C6W6"/>
<dbReference type="CDD" id="cd06550">
    <property type="entry name" value="TM_ABC_iron-siderophores_like"/>
    <property type="match status" value="1"/>
</dbReference>
<accession>A0A0H3C6W6</accession>
<evidence type="ECO:0000256" key="5">
    <source>
        <dbReference type="ARBA" id="ARBA00022692"/>
    </source>
</evidence>
<sequence>MLGLVRRRRGARSGQGRAMSIPRLCLLMALALALAAALAITLGETAFSLSQYGQALLLPASPPGEVLWTIRAPRVTVAALVGAALGMAGATLQGLLRNPLADPGVLGVSAVSGLGAALAISAGLAVLPGAIELSALAGALVAGGTVVVVAARFREPEALILFGVALSALGGALTALVFNLSPSPVATAEILAWLMGSVENRDLMDALRALVPMAIGALLCLRAGAGLRMLTLGEDAARMSALPMARLRIYAVAGSALLTGAAVAASGVIGFVGLAAPHLVRALVRDDPKRILWPAALAGALLVVLADLAARMIPTEQELKLGVVTALFGAPVFALLAWRAARSWRS</sequence>
<dbReference type="RefSeq" id="YP_002516623.3">
    <property type="nucleotide sequence ID" value="NC_011916.1"/>
</dbReference>
<dbReference type="KEGG" id="ccs:CCNA_01250"/>
<dbReference type="SMR" id="A0A0H3C6W6"/>
<dbReference type="SUPFAM" id="SSF81345">
    <property type="entry name" value="ABC transporter involved in vitamin B12 uptake, BtuC"/>
    <property type="match status" value="1"/>
</dbReference>
<dbReference type="Proteomes" id="UP000001364">
    <property type="component" value="Chromosome"/>
</dbReference>
<keyword evidence="7 8" id="KW-0472">Membrane</keyword>
<keyword evidence="6 8" id="KW-1133">Transmembrane helix</keyword>
<evidence type="ECO:0000256" key="7">
    <source>
        <dbReference type="ARBA" id="ARBA00023136"/>
    </source>
</evidence>
<gene>
    <name evidence="9" type="ordered locus">CCNA_01250</name>
</gene>
<evidence type="ECO:0000256" key="1">
    <source>
        <dbReference type="ARBA" id="ARBA00004651"/>
    </source>
</evidence>
<feature type="transmembrane region" description="Helical" evidence="8">
    <location>
        <begin position="321"/>
        <end position="341"/>
    </location>
</feature>
<dbReference type="Pfam" id="PF01032">
    <property type="entry name" value="FecCD"/>
    <property type="match status" value="1"/>
</dbReference>
<dbReference type="PANTHER" id="PTHR30472">
    <property type="entry name" value="FERRIC ENTEROBACTIN TRANSPORT SYSTEM PERMEASE PROTEIN"/>
    <property type="match status" value="1"/>
</dbReference>
<dbReference type="OrthoDB" id="9811975at2"/>
<feature type="transmembrane region" description="Helical" evidence="8">
    <location>
        <begin position="104"/>
        <end position="127"/>
    </location>
</feature>
<evidence type="ECO:0000256" key="2">
    <source>
        <dbReference type="ARBA" id="ARBA00007935"/>
    </source>
</evidence>
<feature type="transmembrane region" description="Helical" evidence="8">
    <location>
        <begin position="291"/>
        <end position="309"/>
    </location>
</feature>
<evidence type="ECO:0000256" key="6">
    <source>
        <dbReference type="ARBA" id="ARBA00022989"/>
    </source>
</evidence>
<proteinExistence type="inferred from homology"/>
<dbReference type="GeneID" id="7332979"/>
<dbReference type="PANTHER" id="PTHR30472:SF25">
    <property type="entry name" value="ABC TRANSPORTER PERMEASE PROTEIN MJ0876-RELATED"/>
    <property type="match status" value="1"/>
</dbReference>
<dbReference type="InterPro" id="IPR000522">
    <property type="entry name" value="ABC_transptr_permease_BtuC"/>
</dbReference>
<evidence type="ECO:0000313" key="9">
    <source>
        <dbReference type="EMBL" id="ACL94715.3"/>
    </source>
</evidence>
<keyword evidence="10" id="KW-1185">Reference proteome</keyword>
<keyword evidence="5 8" id="KW-0812">Transmembrane</keyword>
<keyword evidence="3" id="KW-0813">Transport</keyword>
<dbReference type="EMBL" id="CP001340">
    <property type="protein sequence ID" value="ACL94715.3"/>
    <property type="molecule type" value="Genomic_DNA"/>
</dbReference>
<comment type="subcellular location">
    <subcellularLocation>
        <location evidence="1">Cell membrane</location>
        <topology evidence="1">Multi-pass membrane protein</topology>
    </subcellularLocation>
</comment>
<feature type="transmembrane region" description="Helical" evidence="8">
    <location>
        <begin position="158"/>
        <end position="178"/>
    </location>
</feature>
<keyword evidence="4" id="KW-1003">Cell membrane</keyword>
<name>A0A0H3C6W6_CAUVN</name>
<feature type="transmembrane region" description="Helical" evidence="8">
    <location>
        <begin position="209"/>
        <end position="230"/>
    </location>
</feature>
<dbReference type="GO" id="GO:0005886">
    <property type="term" value="C:plasma membrane"/>
    <property type="evidence" value="ECO:0007669"/>
    <property type="project" value="UniProtKB-SubCell"/>
</dbReference>
<feature type="transmembrane region" description="Helical" evidence="8">
    <location>
        <begin position="72"/>
        <end position="92"/>
    </location>
</feature>
<reference evidence="9 10" key="1">
    <citation type="journal article" date="2010" name="J. Bacteriol.">
        <title>The genetic basis of laboratory adaptation in Caulobacter crescentus.</title>
        <authorList>
            <person name="Marks M.E."/>
            <person name="Castro-Rojas C.M."/>
            <person name="Teiling C."/>
            <person name="Du L."/>
            <person name="Kapatral V."/>
            <person name="Walunas T.L."/>
            <person name="Crosson S."/>
        </authorList>
    </citation>
    <scope>NUCLEOTIDE SEQUENCE [LARGE SCALE GENOMIC DNA]</scope>
    <source>
        <strain evidence="10">NA1000 / CB15N</strain>
    </source>
</reference>
<evidence type="ECO:0000313" key="10">
    <source>
        <dbReference type="Proteomes" id="UP000001364"/>
    </source>
</evidence>
<organism evidence="9 10">
    <name type="scientific">Caulobacter vibrioides (strain NA1000 / CB15N)</name>
    <name type="common">Caulobacter crescentus</name>
    <dbReference type="NCBI Taxonomy" id="565050"/>
    <lineage>
        <taxon>Bacteria</taxon>
        <taxon>Pseudomonadati</taxon>
        <taxon>Pseudomonadota</taxon>
        <taxon>Alphaproteobacteria</taxon>
        <taxon>Caulobacterales</taxon>
        <taxon>Caulobacteraceae</taxon>
        <taxon>Caulobacter</taxon>
    </lineage>
</organism>
<dbReference type="PATRIC" id="fig|565050.3.peg.1232"/>
<dbReference type="GO" id="GO:0022857">
    <property type="term" value="F:transmembrane transporter activity"/>
    <property type="evidence" value="ECO:0007669"/>
    <property type="project" value="InterPro"/>
</dbReference>